<evidence type="ECO:0000313" key="2">
    <source>
        <dbReference type="EMBL" id="VEE06532.1"/>
    </source>
</evidence>
<evidence type="ECO:0000313" key="3">
    <source>
        <dbReference type="Proteomes" id="UP000279227"/>
    </source>
</evidence>
<dbReference type="SUPFAM" id="SSF54593">
    <property type="entry name" value="Glyoxalase/Bleomycin resistance protein/Dihydroxybiphenyl dioxygenase"/>
    <property type="match status" value="1"/>
</dbReference>
<dbReference type="AlphaFoldDB" id="A0A3S4PDX1"/>
<accession>A0A3S4PDX1</accession>
<dbReference type="KEGG" id="cgle:NCTC11432_01692"/>
<dbReference type="EMBL" id="LR134289">
    <property type="protein sequence ID" value="VEE06532.1"/>
    <property type="molecule type" value="Genomic_DNA"/>
</dbReference>
<dbReference type="Pfam" id="PF00903">
    <property type="entry name" value="Glyoxalase"/>
    <property type="match status" value="1"/>
</dbReference>
<organism evidence="2 3">
    <name type="scientific">Chryseobacterium gleum</name>
    <name type="common">Flavobacterium gleum</name>
    <dbReference type="NCBI Taxonomy" id="250"/>
    <lineage>
        <taxon>Bacteria</taxon>
        <taxon>Pseudomonadati</taxon>
        <taxon>Bacteroidota</taxon>
        <taxon>Flavobacteriia</taxon>
        <taxon>Flavobacteriales</taxon>
        <taxon>Weeksellaceae</taxon>
        <taxon>Chryseobacterium group</taxon>
        <taxon>Chryseobacterium</taxon>
    </lineage>
</organism>
<sequence>MTQFTALRPVLWTENLDETIGFYMRVLGFTLMGRNDDWQWASLRKDEIYIMLSQPNQHEAVSSIGFSGSFYFNVNNVNDLWEDLKTKTKICYEIETFEWGMREFAIYDNNGYILQFGEAADNIGNTE</sequence>
<reference evidence="2 3" key="1">
    <citation type="submission" date="2018-12" db="EMBL/GenBank/DDBJ databases">
        <authorList>
            <consortium name="Pathogen Informatics"/>
        </authorList>
    </citation>
    <scope>NUCLEOTIDE SEQUENCE [LARGE SCALE GENOMIC DNA]</scope>
    <source>
        <strain evidence="2 3">NCTC11432</strain>
    </source>
</reference>
<dbReference type="Proteomes" id="UP000279227">
    <property type="component" value="Chromosome"/>
</dbReference>
<dbReference type="STRING" id="525257.HMPREF0204_12768"/>
<dbReference type="InterPro" id="IPR029068">
    <property type="entry name" value="Glyas_Bleomycin-R_OHBP_Dase"/>
</dbReference>
<gene>
    <name evidence="2" type="ORF">NCTC11432_01692</name>
</gene>
<name>A0A3S4PDX1_CHRGE</name>
<protein>
    <submittedName>
        <fullName evidence="2">Glyoxalase-like domain</fullName>
    </submittedName>
</protein>
<evidence type="ECO:0000259" key="1">
    <source>
        <dbReference type="PROSITE" id="PS51819"/>
    </source>
</evidence>
<dbReference type="PROSITE" id="PS51819">
    <property type="entry name" value="VOC"/>
    <property type="match status" value="1"/>
</dbReference>
<dbReference type="RefSeq" id="WP_002977949.1">
    <property type="nucleotide sequence ID" value="NZ_CP068486.1"/>
</dbReference>
<feature type="domain" description="VOC" evidence="1">
    <location>
        <begin position="5"/>
        <end position="119"/>
    </location>
</feature>
<dbReference type="InterPro" id="IPR037523">
    <property type="entry name" value="VOC_core"/>
</dbReference>
<dbReference type="InterPro" id="IPR004360">
    <property type="entry name" value="Glyas_Fos-R_dOase_dom"/>
</dbReference>
<dbReference type="GeneID" id="93021181"/>
<dbReference type="Gene3D" id="3.10.180.10">
    <property type="entry name" value="2,3-Dihydroxybiphenyl 1,2-Dioxygenase, domain 1"/>
    <property type="match status" value="1"/>
</dbReference>
<proteinExistence type="predicted"/>